<proteinExistence type="predicted"/>
<feature type="region of interest" description="Disordered" evidence="1">
    <location>
        <begin position="333"/>
        <end position="506"/>
    </location>
</feature>
<dbReference type="EMBL" id="KL142415">
    <property type="protein sequence ID" value="KDR67376.1"/>
    <property type="molecule type" value="Genomic_DNA"/>
</dbReference>
<feature type="compositionally biased region" description="Basic residues" evidence="1">
    <location>
        <begin position="344"/>
        <end position="364"/>
    </location>
</feature>
<evidence type="ECO:0000313" key="3">
    <source>
        <dbReference type="Proteomes" id="UP000027222"/>
    </source>
</evidence>
<reference evidence="3" key="1">
    <citation type="journal article" date="2014" name="Proc. Natl. Acad. Sci. U.S.A.">
        <title>Extensive sampling of basidiomycete genomes demonstrates inadequacy of the white-rot/brown-rot paradigm for wood decay fungi.</title>
        <authorList>
            <person name="Riley R."/>
            <person name="Salamov A.A."/>
            <person name="Brown D.W."/>
            <person name="Nagy L.G."/>
            <person name="Floudas D."/>
            <person name="Held B.W."/>
            <person name="Levasseur A."/>
            <person name="Lombard V."/>
            <person name="Morin E."/>
            <person name="Otillar R."/>
            <person name="Lindquist E.A."/>
            <person name="Sun H."/>
            <person name="LaButti K.M."/>
            <person name="Schmutz J."/>
            <person name="Jabbour D."/>
            <person name="Luo H."/>
            <person name="Baker S.E."/>
            <person name="Pisabarro A.G."/>
            <person name="Walton J.D."/>
            <person name="Blanchette R.A."/>
            <person name="Henrissat B."/>
            <person name="Martin F."/>
            <person name="Cullen D."/>
            <person name="Hibbett D.S."/>
            <person name="Grigoriev I.V."/>
        </authorList>
    </citation>
    <scope>NUCLEOTIDE SEQUENCE [LARGE SCALE GENOMIC DNA]</scope>
    <source>
        <strain evidence="3">CBS 339.88</strain>
    </source>
</reference>
<name>A0A067S957_GALM3</name>
<feature type="compositionally biased region" description="Polar residues" evidence="1">
    <location>
        <begin position="462"/>
        <end position="471"/>
    </location>
</feature>
<evidence type="ECO:0000313" key="2">
    <source>
        <dbReference type="EMBL" id="KDR67376.1"/>
    </source>
</evidence>
<dbReference type="OrthoDB" id="3062213at2759"/>
<feature type="compositionally biased region" description="Polar residues" evidence="1">
    <location>
        <begin position="491"/>
        <end position="500"/>
    </location>
</feature>
<organism evidence="2 3">
    <name type="scientific">Galerina marginata (strain CBS 339.88)</name>
    <dbReference type="NCBI Taxonomy" id="685588"/>
    <lineage>
        <taxon>Eukaryota</taxon>
        <taxon>Fungi</taxon>
        <taxon>Dikarya</taxon>
        <taxon>Basidiomycota</taxon>
        <taxon>Agaricomycotina</taxon>
        <taxon>Agaricomycetes</taxon>
        <taxon>Agaricomycetidae</taxon>
        <taxon>Agaricales</taxon>
        <taxon>Agaricineae</taxon>
        <taxon>Strophariaceae</taxon>
        <taxon>Galerina</taxon>
    </lineage>
</organism>
<sequence>MATPISRPTNSFKPNRTDVLWHTNHELVLKEVALLMGLPEVSTKTKNWFRYRTAGAKAAMEKMTSEERATLDADIERLTKEGYNPKHQRNNASRFAVKQIRLNAESNYLEMGISSIVFATYRLPDGRLMVDMHERIAELMGYRTSPFKQLHGTLVKDMKNALMNYVKVLETTAISGDVPFSDSGVRLPPGTGMDKGKLKFNFETTGLGYPILPNPIPCLGWGKTDWEIFLKSYLSAHYYLATAKKTEHVPYKQINLDQSAYIDPKYLPDDMALRDPRNLIKEKTVSFFNHLIERQKSHGPEETFRFKGIKTVNGVGLAKYPETQLNEVNAVEAQADAVDPPPPSKKKGKAKNTTARKTKAKAKAKGKETMPVEDETVADGTTAMNTNPSIDTVGIEPGPSVPRPRPRSTWRPREERLRADNIPTPQPSPPSSAHQELPLPMEVDGEEVVVPAVGSSRRTQKSRPSGGTPTALTARRSNRLAVPLPTPSVSPGPSQEPVTRSRSKNT</sequence>
<gene>
    <name evidence="2" type="ORF">GALMADRAFT_216469</name>
</gene>
<dbReference type="HOGENOM" id="CLU_538666_0_0_1"/>
<protein>
    <submittedName>
        <fullName evidence="2">Uncharacterized protein</fullName>
    </submittedName>
</protein>
<keyword evidence="3" id="KW-1185">Reference proteome</keyword>
<accession>A0A067S957</accession>
<dbReference type="Proteomes" id="UP000027222">
    <property type="component" value="Unassembled WGS sequence"/>
</dbReference>
<evidence type="ECO:0000256" key="1">
    <source>
        <dbReference type="SAM" id="MobiDB-lite"/>
    </source>
</evidence>
<dbReference type="AlphaFoldDB" id="A0A067S957"/>